<keyword evidence="6 9" id="KW-1133">Transmembrane helix</keyword>
<dbReference type="AlphaFoldDB" id="C1BU74"/>
<evidence type="ECO:0000313" key="10">
    <source>
        <dbReference type="EMBL" id="ACO12577.1"/>
    </source>
</evidence>
<keyword evidence="4 9" id="KW-0812">Transmembrane</keyword>
<gene>
    <name evidence="10" type="primary">COX6C</name>
</gene>
<keyword evidence="7" id="KW-0496">Mitochondrion</keyword>
<accession>C1BU74</accession>
<sequence>MSYAKPQLKGLFMSRLKFQIPGVLALSCLASAGIYFYAYRFHKNAYEEFYKTYDADEDYLRMKKLGIFKSIPCEGPLSPPDAVEYPTPEIDTKSYLEDISALVRKYKVEEKKRIEGEKAASS</sequence>
<evidence type="ECO:0000256" key="8">
    <source>
        <dbReference type="ARBA" id="ARBA00023136"/>
    </source>
</evidence>
<name>C1BU74_LEPSM</name>
<comment type="pathway">
    <text evidence="2">Energy metabolism; oxidative phosphorylation.</text>
</comment>
<dbReference type="InterPro" id="IPR051389">
    <property type="entry name" value="Cytochrome_c_oxidase_VIc"/>
</dbReference>
<dbReference type="EMBL" id="BT078153">
    <property type="protein sequence ID" value="ACO12577.1"/>
    <property type="molecule type" value="mRNA"/>
</dbReference>
<organism evidence="10">
    <name type="scientific">Lepeophtheirus salmonis</name>
    <name type="common">Salmon louse</name>
    <name type="synonym">Caligus salmonis</name>
    <dbReference type="NCBI Taxonomy" id="72036"/>
    <lineage>
        <taxon>Eukaryota</taxon>
        <taxon>Metazoa</taxon>
        <taxon>Ecdysozoa</taxon>
        <taxon>Arthropoda</taxon>
        <taxon>Crustacea</taxon>
        <taxon>Multicrustacea</taxon>
        <taxon>Hexanauplia</taxon>
        <taxon>Copepoda</taxon>
        <taxon>Siphonostomatoida</taxon>
        <taxon>Caligidae</taxon>
        <taxon>Lepeophtheirus</taxon>
    </lineage>
</organism>
<evidence type="ECO:0000256" key="4">
    <source>
        <dbReference type="ARBA" id="ARBA00022692"/>
    </source>
</evidence>
<dbReference type="InterPro" id="IPR034884">
    <property type="entry name" value="Cytochrome_c_oxidase_VIc/VIIs"/>
</dbReference>
<dbReference type="PANTHER" id="PTHR48416:SF1">
    <property type="entry name" value="CYTOCHROME C OXIDASE SUBUNIT 6C"/>
    <property type="match status" value="1"/>
</dbReference>
<dbReference type="PROSITE" id="PS51257">
    <property type="entry name" value="PROKAR_LIPOPROTEIN"/>
    <property type="match status" value="1"/>
</dbReference>
<evidence type="ECO:0000256" key="7">
    <source>
        <dbReference type="ARBA" id="ARBA00023128"/>
    </source>
</evidence>
<protein>
    <submittedName>
        <fullName evidence="10">Cytochrome c oxidase polypeptide VIc</fullName>
    </submittedName>
</protein>
<comment type="subcellular location">
    <subcellularLocation>
        <location evidence="1">Mitochondrion inner membrane</location>
        <topology evidence="1">Single-pass membrane protein</topology>
    </subcellularLocation>
</comment>
<evidence type="ECO:0000256" key="9">
    <source>
        <dbReference type="SAM" id="Phobius"/>
    </source>
</evidence>
<proteinExistence type="evidence at transcript level"/>
<keyword evidence="8 9" id="KW-0472">Membrane</keyword>
<dbReference type="SUPFAM" id="SSF81415">
    <property type="entry name" value="Mitochondrial cytochrome c oxidase subunit VIc"/>
    <property type="match status" value="1"/>
</dbReference>
<dbReference type="Pfam" id="PF02937">
    <property type="entry name" value="COX6C"/>
    <property type="match status" value="1"/>
</dbReference>
<feature type="transmembrane region" description="Helical" evidence="9">
    <location>
        <begin position="20"/>
        <end position="39"/>
    </location>
</feature>
<dbReference type="Gene3D" id="4.10.93.10">
    <property type="entry name" value="Mitochondrial cytochrome c oxidase subunit VIc/VIIs"/>
    <property type="match status" value="1"/>
</dbReference>
<dbReference type="OrthoDB" id="10051322at2759"/>
<evidence type="ECO:0000256" key="6">
    <source>
        <dbReference type="ARBA" id="ARBA00022989"/>
    </source>
</evidence>
<dbReference type="InterPro" id="IPR037169">
    <property type="entry name" value="Cytochrome_c_oxidase_VIc_sf"/>
</dbReference>
<dbReference type="PANTHER" id="PTHR48416">
    <property type="entry name" value="CYTOCHROME C OXIDASE SUBUNIT 6C"/>
    <property type="match status" value="1"/>
</dbReference>
<comment type="similarity">
    <text evidence="3">Belongs to the cytochrome c oxidase subunit 6c family.</text>
</comment>
<reference evidence="10" key="1">
    <citation type="submission" date="2009-06" db="EMBL/GenBank/DDBJ databases">
        <title>Lepeophtheirus salmonis ESTs and full-length cDNAs.</title>
        <authorList>
            <person name="Yasuike M."/>
            <person name="von Schalburg K."/>
            <person name="Cooper G."/>
            <person name="Leong J."/>
            <person name="Jones S.R.M."/>
            <person name="Koop B.F."/>
        </authorList>
    </citation>
    <scope>NUCLEOTIDE SEQUENCE</scope>
    <source>
        <strain evidence="10">Pacific form</strain>
        <tissue evidence="10">Whole</tissue>
    </source>
</reference>
<evidence type="ECO:0000256" key="3">
    <source>
        <dbReference type="ARBA" id="ARBA00007204"/>
    </source>
</evidence>
<evidence type="ECO:0000256" key="2">
    <source>
        <dbReference type="ARBA" id="ARBA00004673"/>
    </source>
</evidence>
<evidence type="ECO:0000256" key="5">
    <source>
        <dbReference type="ARBA" id="ARBA00022792"/>
    </source>
</evidence>
<dbReference type="GO" id="GO:0005743">
    <property type="term" value="C:mitochondrial inner membrane"/>
    <property type="evidence" value="ECO:0007669"/>
    <property type="project" value="UniProtKB-SubCell"/>
</dbReference>
<keyword evidence="5" id="KW-0999">Mitochondrion inner membrane</keyword>
<evidence type="ECO:0000256" key="1">
    <source>
        <dbReference type="ARBA" id="ARBA00004434"/>
    </source>
</evidence>